<proteinExistence type="predicted"/>
<protein>
    <submittedName>
        <fullName evidence="2">Uncharacterized protein</fullName>
    </submittedName>
</protein>
<dbReference type="EMBL" id="ASRX01000029">
    <property type="protein sequence ID" value="EYF04836.1"/>
    <property type="molecule type" value="Genomic_DNA"/>
</dbReference>
<accession>A0A017T8A6</accession>
<dbReference type="STRING" id="1192034.CAP_3862"/>
<gene>
    <name evidence="2" type="ORF">CAP_3862</name>
</gene>
<keyword evidence="3" id="KW-1185">Reference proteome</keyword>
<evidence type="ECO:0000313" key="3">
    <source>
        <dbReference type="Proteomes" id="UP000019678"/>
    </source>
</evidence>
<evidence type="ECO:0000313" key="2">
    <source>
        <dbReference type="EMBL" id="EYF04836.1"/>
    </source>
</evidence>
<dbReference type="Proteomes" id="UP000019678">
    <property type="component" value="Unassembled WGS sequence"/>
</dbReference>
<dbReference type="AlphaFoldDB" id="A0A017T8A6"/>
<evidence type="ECO:0000256" key="1">
    <source>
        <dbReference type="SAM" id="MobiDB-lite"/>
    </source>
</evidence>
<sequence>MATGHTGTPEVPEEIVAGCDPGPDAMDTPVRGHPAGMAGPHRRAGLLRSMPTPCIKPRRTDALATAIGLIDLERVKLEP</sequence>
<comment type="caution">
    <text evidence="2">The sequence shown here is derived from an EMBL/GenBank/DDBJ whole genome shotgun (WGS) entry which is preliminary data.</text>
</comment>
<feature type="region of interest" description="Disordered" evidence="1">
    <location>
        <begin position="1"/>
        <end position="53"/>
    </location>
</feature>
<organism evidence="2 3">
    <name type="scientific">Chondromyces apiculatus DSM 436</name>
    <dbReference type="NCBI Taxonomy" id="1192034"/>
    <lineage>
        <taxon>Bacteria</taxon>
        <taxon>Pseudomonadati</taxon>
        <taxon>Myxococcota</taxon>
        <taxon>Polyangia</taxon>
        <taxon>Polyangiales</taxon>
        <taxon>Polyangiaceae</taxon>
        <taxon>Chondromyces</taxon>
    </lineage>
</organism>
<reference evidence="2 3" key="1">
    <citation type="submission" date="2013-05" db="EMBL/GenBank/DDBJ databases">
        <title>Genome assembly of Chondromyces apiculatus DSM 436.</title>
        <authorList>
            <person name="Sharma G."/>
            <person name="Khatri I."/>
            <person name="Kaur C."/>
            <person name="Mayilraj S."/>
            <person name="Subramanian S."/>
        </authorList>
    </citation>
    <scope>NUCLEOTIDE SEQUENCE [LARGE SCALE GENOMIC DNA]</scope>
    <source>
        <strain evidence="2 3">DSM 436</strain>
    </source>
</reference>
<name>A0A017T8A6_9BACT</name>